<gene>
    <name evidence="2" type="ORF">DFP90_101788</name>
</gene>
<dbReference type="PANTHER" id="PTHR40265">
    <property type="entry name" value="BLL2707 PROTEIN"/>
    <property type="match status" value="1"/>
</dbReference>
<keyword evidence="3" id="KW-1185">Reference proteome</keyword>
<evidence type="ECO:0000313" key="2">
    <source>
        <dbReference type="EMBL" id="RED53989.1"/>
    </source>
</evidence>
<dbReference type="SUPFAM" id="SSF54593">
    <property type="entry name" value="Glyoxalase/Bleomycin resistance protein/Dihydroxybiphenyl dioxygenase"/>
    <property type="match status" value="1"/>
</dbReference>
<comment type="caution">
    <text evidence="2">The sequence shown here is derived from an EMBL/GenBank/DDBJ whole genome shotgun (WGS) entry which is preliminary data.</text>
</comment>
<reference evidence="2 3" key="1">
    <citation type="submission" date="2018-07" db="EMBL/GenBank/DDBJ databases">
        <title>Genomic Encyclopedia of Type Strains, Phase III (KMG-III): the genomes of soil and plant-associated and newly described type strains.</title>
        <authorList>
            <person name="Whitman W."/>
        </authorList>
    </citation>
    <scope>NUCLEOTIDE SEQUENCE [LARGE SCALE GENOMIC DNA]</scope>
    <source>
        <strain evidence="2 3">CECT 8488</strain>
    </source>
</reference>
<organism evidence="2 3">
    <name type="scientific">Aestuariispira insulae</name>
    <dbReference type="NCBI Taxonomy" id="1461337"/>
    <lineage>
        <taxon>Bacteria</taxon>
        <taxon>Pseudomonadati</taxon>
        <taxon>Pseudomonadota</taxon>
        <taxon>Alphaproteobacteria</taxon>
        <taxon>Rhodospirillales</taxon>
        <taxon>Kiloniellaceae</taxon>
        <taxon>Aestuariispira</taxon>
    </lineage>
</organism>
<dbReference type="Pfam" id="PF13468">
    <property type="entry name" value="Glyoxalase_3"/>
    <property type="match status" value="1"/>
</dbReference>
<feature type="domain" description="VOC" evidence="1">
    <location>
        <begin position="9"/>
        <end position="143"/>
    </location>
</feature>
<dbReference type="InterPro" id="IPR029068">
    <property type="entry name" value="Glyas_Bleomycin-R_OHBP_Dase"/>
</dbReference>
<accession>A0A3D9HX48</accession>
<dbReference type="EMBL" id="QRDW01000001">
    <property type="protein sequence ID" value="RED53989.1"/>
    <property type="molecule type" value="Genomic_DNA"/>
</dbReference>
<evidence type="ECO:0000259" key="1">
    <source>
        <dbReference type="PROSITE" id="PS51819"/>
    </source>
</evidence>
<dbReference type="InterPro" id="IPR037523">
    <property type="entry name" value="VOC_core"/>
</dbReference>
<protein>
    <submittedName>
        <fullName evidence="2">Glyoxalase-like protein</fullName>
    </submittedName>
</protein>
<dbReference type="InterPro" id="IPR025870">
    <property type="entry name" value="Glyoxalase-like_dom"/>
</dbReference>
<proteinExistence type="predicted"/>
<dbReference type="Gene3D" id="3.10.180.10">
    <property type="entry name" value="2,3-Dihydroxybiphenyl 1,2-Dioxygenase, domain 1"/>
    <property type="match status" value="1"/>
</dbReference>
<dbReference type="PANTHER" id="PTHR40265:SF1">
    <property type="entry name" value="GLYOXALASE-LIKE DOMAIN-CONTAINING PROTEIN"/>
    <property type="match status" value="1"/>
</dbReference>
<dbReference type="Proteomes" id="UP000256845">
    <property type="component" value="Unassembled WGS sequence"/>
</dbReference>
<sequence>MSSKTAIAGIDHSIIGVRDLEAARETYLKLGFTVTRRGRHIGWGTANYCIMFGPDYLEILGIVDPTQFDAGLNDFIRIREGFLKLVLRSDDADMTARHLKAAGFDMQPVQDLARLLEMPEGDVKPAFKLMHPKDGNLPGFSGFLCQHLTPDLVWRPEWMAHENGAKAVHAYVILHQDPESLAAVYESFFQEPVVRQPGRLIVETGGGKLVFIHPDQMDQLYPGLEWVGPLEDGTILAASIAVEDTDRTEAVLSCNGVGHLRHGDGSILVQPGNTHGIALAFQAL</sequence>
<dbReference type="AlphaFoldDB" id="A0A3D9HX48"/>
<evidence type="ECO:0000313" key="3">
    <source>
        <dbReference type="Proteomes" id="UP000256845"/>
    </source>
</evidence>
<dbReference type="PROSITE" id="PS51819">
    <property type="entry name" value="VOC"/>
    <property type="match status" value="1"/>
</dbReference>
<name>A0A3D9HX48_9PROT</name>
<dbReference type="RefSeq" id="WP_181905173.1">
    <property type="nucleotide sequence ID" value="NZ_QRDW01000001.1"/>
</dbReference>